<dbReference type="InterPro" id="IPR010255">
    <property type="entry name" value="Haem_peroxidase_sf"/>
</dbReference>
<keyword evidence="15" id="KW-0812">Transmembrane</keyword>
<evidence type="ECO:0000256" key="1">
    <source>
        <dbReference type="ARBA" id="ARBA00003917"/>
    </source>
</evidence>
<dbReference type="RefSeq" id="XP_025372611.1">
    <property type="nucleotide sequence ID" value="XM_025512951.1"/>
</dbReference>
<proteinExistence type="inferred from homology"/>
<dbReference type="PROSITE" id="PS00435">
    <property type="entry name" value="PEROXIDASE_1"/>
    <property type="match status" value="1"/>
</dbReference>
<evidence type="ECO:0000256" key="7">
    <source>
        <dbReference type="ARBA" id="ARBA00022723"/>
    </source>
</evidence>
<evidence type="ECO:0000256" key="5">
    <source>
        <dbReference type="ARBA" id="ARBA00022559"/>
    </source>
</evidence>
<protein>
    <recommendedName>
        <fullName evidence="13">Peroxidase</fullName>
        <ecNumber evidence="13">1.11.1.-</ecNumber>
    </recommendedName>
</protein>
<dbReference type="GO" id="GO:0005758">
    <property type="term" value="C:mitochondrial intermembrane space"/>
    <property type="evidence" value="ECO:0007669"/>
    <property type="project" value="UniProtKB-SubCell"/>
</dbReference>
<evidence type="ECO:0000256" key="8">
    <source>
        <dbReference type="ARBA" id="ARBA00022946"/>
    </source>
</evidence>
<feature type="transmembrane region" description="Helical" evidence="15">
    <location>
        <begin position="87"/>
        <end position="106"/>
    </location>
</feature>
<dbReference type="GO" id="GO:0005759">
    <property type="term" value="C:mitochondrial matrix"/>
    <property type="evidence" value="ECO:0007669"/>
    <property type="project" value="UniProtKB-SubCell"/>
</dbReference>
<feature type="region of interest" description="Disordered" evidence="14">
    <location>
        <begin position="248"/>
        <end position="270"/>
    </location>
</feature>
<dbReference type="GO" id="GO:0042744">
    <property type="term" value="P:hydrogen peroxide catabolic process"/>
    <property type="evidence" value="ECO:0007669"/>
    <property type="project" value="TreeGrafter"/>
</dbReference>
<dbReference type="InterPro" id="IPR019794">
    <property type="entry name" value="Peroxidases_AS"/>
</dbReference>
<dbReference type="GO" id="GO:0004130">
    <property type="term" value="F:cytochrome-c peroxidase activity"/>
    <property type="evidence" value="ECO:0007669"/>
    <property type="project" value="UniProtKB-EC"/>
</dbReference>
<organism evidence="17 18">
    <name type="scientific">Ceraceosorus guamensis</name>
    <dbReference type="NCBI Taxonomy" id="1522189"/>
    <lineage>
        <taxon>Eukaryota</taxon>
        <taxon>Fungi</taxon>
        <taxon>Dikarya</taxon>
        <taxon>Basidiomycota</taxon>
        <taxon>Ustilaginomycotina</taxon>
        <taxon>Exobasidiomycetes</taxon>
        <taxon>Ceraceosorales</taxon>
        <taxon>Ceraceosoraceae</taxon>
        <taxon>Ceraceosorus</taxon>
    </lineage>
</organism>
<comment type="similarity">
    <text evidence="4">Belongs to the peroxidase family. Cytochrome c peroxidase subfamily.</text>
</comment>
<reference evidence="17 18" key="1">
    <citation type="journal article" date="2018" name="Mol. Biol. Evol.">
        <title>Broad Genomic Sampling Reveals a Smut Pathogenic Ancestry of the Fungal Clade Ustilaginomycotina.</title>
        <authorList>
            <person name="Kijpornyongpan T."/>
            <person name="Mondo S.J."/>
            <person name="Barry K."/>
            <person name="Sandor L."/>
            <person name="Lee J."/>
            <person name="Lipzen A."/>
            <person name="Pangilinan J."/>
            <person name="LaButti K."/>
            <person name="Hainaut M."/>
            <person name="Henrissat B."/>
            <person name="Grigoriev I.V."/>
            <person name="Spatafora J.W."/>
            <person name="Aime M.C."/>
        </authorList>
    </citation>
    <scope>NUCLEOTIDE SEQUENCE [LARGE SCALE GENOMIC DNA]</scope>
    <source>
        <strain evidence="17 18">MCA 4658</strain>
    </source>
</reference>
<keyword evidence="15" id="KW-0472">Membrane</keyword>
<feature type="region of interest" description="Disordered" evidence="14">
    <location>
        <begin position="63"/>
        <end position="84"/>
    </location>
</feature>
<evidence type="ECO:0000259" key="16">
    <source>
        <dbReference type="PROSITE" id="PS50873"/>
    </source>
</evidence>
<dbReference type="GeneID" id="37034821"/>
<dbReference type="PROSITE" id="PS50873">
    <property type="entry name" value="PEROXIDASE_4"/>
    <property type="match status" value="1"/>
</dbReference>
<dbReference type="Gene3D" id="1.10.520.10">
    <property type="match status" value="1"/>
</dbReference>
<keyword evidence="10" id="KW-0408">Iron</keyword>
<evidence type="ECO:0000256" key="6">
    <source>
        <dbReference type="ARBA" id="ARBA00022617"/>
    </source>
</evidence>
<evidence type="ECO:0000256" key="13">
    <source>
        <dbReference type="RuleBase" id="RU363051"/>
    </source>
</evidence>
<keyword evidence="5 13" id="KW-0575">Peroxidase</keyword>
<name>A0A316W9M8_9BASI</name>
<evidence type="ECO:0000256" key="3">
    <source>
        <dbReference type="ARBA" id="ARBA00004569"/>
    </source>
</evidence>
<accession>A0A316W9M8</accession>
<keyword evidence="7" id="KW-0479">Metal-binding</keyword>
<keyword evidence="15" id="KW-1133">Transmembrane helix</keyword>
<dbReference type="Gene3D" id="1.10.420.10">
    <property type="entry name" value="Peroxidase, domain 2"/>
    <property type="match status" value="1"/>
</dbReference>
<keyword evidence="8" id="KW-0809">Transit peptide</keyword>
<keyword evidence="18" id="KW-1185">Reference proteome</keyword>
<comment type="subcellular location">
    <subcellularLocation>
        <location evidence="3">Mitochondrion intermembrane space</location>
    </subcellularLocation>
    <subcellularLocation>
        <location evidence="2">Mitochondrion matrix</location>
    </subcellularLocation>
</comment>
<dbReference type="PROSITE" id="PS00436">
    <property type="entry name" value="PEROXIDASE_2"/>
    <property type="match status" value="1"/>
</dbReference>
<dbReference type="Pfam" id="PF00141">
    <property type="entry name" value="peroxidase"/>
    <property type="match status" value="1"/>
</dbReference>
<dbReference type="InParanoid" id="A0A316W9M8"/>
<dbReference type="GO" id="GO:0034599">
    <property type="term" value="P:cellular response to oxidative stress"/>
    <property type="evidence" value="ECO:0007669"/>
    <property type="project" value="InterPro"/>
</dbReference>
<dbReference type="InterPro" id="IPR044831">
    <property type="entry name" value="Ccp1-like"/>
</dbReference>
<dbReference type="InterPro" id="IPR019793">
    <property type="entry name" value="Peroxidases_heam-ligand_BS"/>
</dbReference>
<dbReference type="CDD" id="cd00691">
    <property type="entry name" value="ascorbate_peroxidase"/>
    <property type="match status" value="1"/>
</dbReference>
<evidence type="ECO:0000256" key="12">
    <source>
        <dbReference type="ARBA" id="ARBA00049265"/>
    </source>
</evidence>
<sequence length="428" mass="46322">MSQYLTSQPQLQYPNIIRNSVTMAFRASLRASAPCSKLSSSASAPLRVQRVAAPRSFALSRTYASGPAGGAHPPPDQGGSRSKGTSTALIASLAFLVTAGGAFALLGGDDKFAALGIGSTGANKLSGSKAKLGSPGLAAHKDDYQKVYNAIAEKLEHDPEYDDGHFGPVLVRLAWHASGTYDKNTGNGGSNGATMRFAPEADHGANAGLIHARSFYDSIHSKFPWITYSDLWTLGGIVAVQEMGGPTIPWRPGRKDGAAENCTPDGRLPDGDKGSDHLRHIFYKMGFNDQEIVALSGAHALGRCHKDRSGFDGPWTFSPTTFSNAYYQLLLDEKWNLRKWEGPIQYQDKNTKSLMMLTTDMALTTDKSFKPHVQRYAKSEEEFFKDFSKAYAKLLELGVPATSWQSGEHLTDGKHLTLKTTSDQGLNK</sequence>
<dbReference type="EMBL" id="KZ819355">
    <property type="protein sequence ID" value="PWN45451.1"/>
    <property type="molecule type" value="Genomic_DNA"/>
</dbReference>
<dbReference type="InterPro" id="IPR002207">
    <property type="entry name" value="Peroxidase_I"/>
</dbReference>
<dbReference type="FunFam" id="1.10.420.10:FF:000009">
    <property type="entry name" value="Ascorbate peroxidase"/>
    <property type="match status" value="1"/>
</dbReference>
<dbReference type="PANTHER" id="PTHR31356:SF58">
    <property type="entry name" value="CYTOCHROME C PEROXIDASE, MITOCHONDRIAL"/>
    <property type="match status" value="1"/>
</dbReference>
<evidence type="ECO:0000313" key="18">
    <source>
        <dbReference type="Proteomes" id="UP000245783"/>
    </source>
</evidence>
<keyword evidence="9 13" id="KW-0560">Oxidoreductase</keyword>
<dbReference type="Proteomes" id="UP000245783">
    <property type="component" value="Unassembled WGS sequence"/>
</dbReference>
<dbReference type="STRING" id="1522189.A0A316W9M8"/>
<dbReference type="InterPro" id="IPR002016">
    <property type="entry name" value="Haem_peroxidase"/>
</dbReference>
<dbReference type="EC" id="1.11.1.-" evidence="13"/>
<keyword evidence="11" id="KW-0496">Mitochondrion</keyword>
<dbReference type="PRINTS" id="PR00458">
    <property type="entry name" value="PEROXIDASE"/>
</dbReference>
<dbReference type="PRINTS" id="PR00459">
    <property type="entry name" value="ASPEROXIDASE"/>
</dbReference>
<evidence type="ECO:0000256" key="15">
    <source>
        <dbReference type="SAM" id="Phobius"/>
    </source>
</evidence>
<evidence type="ECO:0000313" key="17">
    <source>
        <dbReference type="EMBL" id="PWN45451.1"/>
    </source>
</evidence>
<dbReference type="GO" id="GO:0020037">
    <property type="term" value="F:heme binding"/>
    <property type="evidence" value="ECO:0007669"/>
    <property type="project" value="UniProtKB-UniRule"/>
</dbReference>
<dbReference type="OrthoDB" id="2859658at2759"/>
<feature type="domain" description="Plant heme peroxidase family profile" evidence="16">
    <location>
        <begin position="226"/>
        <end position="414"/>
    </location>
</feature>
<evidence type="ECO:0000256" key="2">
    <source>
        <dbReference type="ARBA" id="ARBA00004305"/>
    </source>
</evidence>
<dbReference type="SUPFAM" id="SSF48113">
    <property type="entry name" value="Heme-dependent peroxidases"/>
    <property type="match status" value="1"/>
</dbReference>
<dbReference type="GO" id="GO:0000302">
    <property type="term" value="P:response to reactive oxygen species"/>
    <property type="evidence" value="ECO:0007669"/>
    <property type="project" value="TreeGrafter"/>
</dbReference>
<dbReference type="AlphaFoldDB" id="A0A316W9M8"/>
<dbReference type="GO" id="GO:0046872">
    <property type="term" value="F:metal ion binding"/>
    <property type="evidence" value="ECO:0007669"/>
    <property type="project" value="UniProtKB-UniRule"/>
</dbReference>
<evidence type="ECO:0000256" key="10">
    <source>
        <dbReference type="ARBA" id="ARBA00023004"/>
    </source>
</evidence>
<dbReference type="PANTHER" id="PTHR31356">
    <property type="entry name" value="THYLAKOID LUMENAL 29 KDA PROTEIN, CHLOROPLASTIC-RELATED"/>
    <property type="match status" value="1"/>
</dbReference>
<gene>
    <name evidence="17" type="ORF">IE81DRAFT_320213</name>
</gene>
<evidence type="ECO:0000256" key="4">
    <source>
        <dbReference type="ARBA" id="ARBA00005997"/>
    </source>
</evidence>
<evidence type="ECO:0000256" key="14">
    <source>
        <dbReference type="SAM" id="MobiDB-lite"/>
    </source>
</evidence>
<dbReference type="FunFam" id="1.10.520.10:FF:000005">
    <property type="entry name" value="Cytochrome c peroxidase"/>
    <property type="match status" value="1"/>
</dbReference>
<evidence type="ECO:0000256" key="9">
    <source>
        <dbReference type="ARBA" id="ARBA00023002"/>
    </source>
</evidence>
<evidence type="ECO:0000256" key="11">
    <source>
        <dbReference type="ARBA" id="ARBA00023128"/>
    </source>
</evidence>
<keyword evidence="6" id="KW-0349">Heme</keyword>
<comment type="function">
    <text evidence="1">Destroys radicals which are normally produced within the cells and which are toxic to biological systems.</text>
</comment>
<comment type="catalytic activity">
    <reaction evidence="12">
        <text>2 Fe(II)-[cytochrome c] + H2O2 + 2 H(+) = 2 Fe(III)-[cytochrome c] + 2 H2O</text>
        <dbReference type="Rhea" id="RHEA:16581"/>
        <dbReference type="Rhea" id="RHEA-COMP:10350"/>
        <dbReference type="Rhea" id="RHEA-COMP:14399"/>
        <dbReference type="ChEBI" id="CHEBI:15377"/>
        <dbReference type="ChEBI" id="CHEBI:15378"/>
        <dbReference type="ChEBI" id="CHEBI:16240"/>
        <dbReference type="ChEBI" id="CHEBI:29033"/>
        <dbReference type="ChEBI" id="CHEBI:29034"/>
        <dbReference type="EC" id="1.11.1.5"/>
    </reaction>
</comment>